<feature type="compositionally biased region" description="Polar residues" evidence="1">
    <location>
        <begin position="71"/>
        <end position="81"/>
    </location>
</feature>
<accession>A0A0G0BIL0</accession>
<dbReference type="InterPro" id="IPR035931">
    <property type="entry name" value="YlxR-like_sf"/>
</dbReference>
<dbReference type="STRING" id="1618350.UR67_C0008G0019"/>
<dbReference type="PANTHER" id="PTHR34215">
    <property type="entry name" value="BLL0784 PROTEIN"/>
    <property type="match status" value="1"/>
</dbReference>
<dbReference type="InterPro" id="IPR037465">
    <property type="entry name" value="YlxR"/>
</dbReference>
<feature type="domain" description="YlxR" evidence="2">
    <location>
        <begin position="9"/>
        <end position="54"/>
    </location>
</feature>
<dbReference type="Pfam" id="PF04296">
    <property type="entry name" value="YlxR"/>
    <property type="match status" value="1"/>
</dbReference>
<evidence type="ECO:0000313" key="3">
    <source>
        <dbReference type="EMBL" id="KKP69263.1"/>
    </source>
</evidence>
<protein>
    <recommendedName>
        <fullName evidence="2">YlxR domain-containing protein</fullName>
    </recommendedName>
</protein>
<sequence>MKVKKIPLRTCVGCGLIRPKRELVRMIVGEDGSLKIDPTGKAKGRGAYLCRISEEILGVQSGQIKSREDQTFTPNSECQQKATEKHALERALKKSK</sequence>
<reference evidence="3 4" key="1">
    <citation type="journal article" date="2015" name="Nature">
        <title>rRNA introns, odd ribosomes, and small enigmatic genomes across a large radiation of phyla.</title>
        <authorList>
            <person name="Brown C.T."/>
            <person name="Hug L.A."/>
            <person name="Thomas B.C."/>
            <person name="Sharon I."/>
            <person name="Castelle C.J."/>
            <person name="Singh A."/>
            <person name="Wilkins M.J."/>
            <person name="Williams K.H."/>
            <person name="Banfield J.F."/>
        </authorList>
    </citation>
    <scope>NUCLEOTIDE SEQUENCE [LARGE SCALE GENOMIC DNA]</scope>
</reference>
<feature type="region of interest" description="Disordered" evidence="1">
    <location>
        <begin position="63"/>
        <end position="96"/>
    </location>
</feature>
<dbReference type="Gene3D" id="3.30.1230.10">
    <property type="entry name" value="YlxR-like"/>
    <property type="match status" value="1"/>
</dbReference>
<comment type="caution">
    <text evidence="3">The sequence shown here is derived from an EMBL/GenBank/DDBJ whole genome shotgun (WGS) entry which is preliminary data.</text>
</comment>
<evidence type="ECO:0000259" key="2">
    <source>
        <dbReference type="Pfam" id="PF04296"/>
    </source>
</evidence>
<proteinExistence type="predicted"/>
<dbReference type="SUPFAM" id="SSF64376">
    <property type="entry name" value="YlxR-like"/>
    <property type="match status" value="1"/>
</dbReference>
<dbReference type="EMBL" id="LBQB01000008">
    <property type="protein sequence ID" value="KKP69263.1"/>
    <property type="molecule type" value="Genomic_DNA"/>
</dbReference>
<dbReference type="PANTHER" id="PTHR34215:SF1">
    <property type="entry name" value="YLXR DOMAIN-CONTAINING PROTEIN"/>
    <property type="match status" value="1"/>
</dbReference>
<feature type="compositionally biased region" description="Basic and acidic residues" evidence="1">
    <location>
        <begin position="82"/>
        <end position="96"/>
    </location>
</feature>
<dbReference type="Proteomes" id="UP000034581">
    <property type="component" value="Unassembled WGS sequence"/>
</dbReference>
<dbReference type="InterPro" id="IPR007393">
    <property type="entry name" value="YlxR_dom"/>
</dbReference>
<name>A0A0G0BIL0_UNCC3</name>
<dbReference type="AlphaFoldDB" id="A0A0G0BIL0"/>
<organism evidence="3 4">
    <name type="scientific">candidate division CPR3 bacterium GW2011_GWF2_35_18</name>
    <dbReference type="NCBI Taxonomy" id="1618350"/>
    <lineage>
        <taxon>Bacteria</taxon>
        <taxon>Bacteria division CPR3</taxon>
    </lineage>
</organism>
<evidence type="ECO:0000256" key="1">
    <source>
        <dbReference type="SAM" id="MobiDB-lite"/>
    </source>
</evidence>
<gene>
    <name evidence="3" type="ORF">UR67_C0008G0019</name>
</gene>
<evidence type="ECO:0000313" key="4">
    <source>
        <dbReference type="Proteomes" id="UP000034581"/>
    </source>
</evidence>